<evidence type="ECO:0000313" key="1">
    <source>
        <dbReference type="EMBL" id="KJC64821.1"/>
    </source>
</evidence>
<keyword evidence="2" id="KW-1185">Reference proteome</keyword>
<dbReference type="Pfam" id="PF08922">
    <property type="entry name" value="DUF1905"/>
    <property type="match status" value="1"/>
</dbReference>
<name>A0ABR5CGY1_9MICO</name>
<comment type="caution">
    <text evidence="1">The sequence shown here is derived from an EMBL/GenBank/DDBJ whole genome shotgun (WGS) entry which is preliminary data.</text>
</comment>
<sequence length="101" mass="10867">MKPVIFDAQLYSLPSTNAWVFVSLPLDASDEIRERTSVPRPGFGSVYVTATIGSTTWTTSIFPESGGGPYVLPVKKTVRLAEGIAVGDTATVTVEIDLSRY</sequence>
<accession>A0ABR5CGY1</accession>
<dbReference type="InterPro" id="IPR037079">
    <property type="entry name" value="AF2212/PG0164-like_sf"/>
</dbReference>
<proteinExistence type="predicted"/>
<dbReference type="Proteomes" id="UP000032503">
    <property type="component" value="Unassembled WGS sequence"/>
</dbReference>
<reference evidence="1 2" key="1">
    <citation type="journal article" date="2001" name="Int. J. Syst. Evol. Microbiol.">
        <title>Agreia bicolorata gen. nov., sp. nov., to accommodate actinobacteria isolated from narrow reed grass infected by the nematode Heteroanguina graminophila.</title>
        <authorList>
            <person name="Evtushenko L.I."/>
            <person name="Dorofeeva L.V."/>
            <person name="Dobrovolskaya T.G."/>
            <person name="Streshinskaya G.M."/>
            <person name="Subbotin S.A."/>
            <person name="Tiedje J.M."/>
        </authorList>
    </citation>
    <scope>NUCLEOTIDE SEQUENCE [LARGE SCALE GENOMIC DNA]</scope>
    <source>
        <strain evidence="1 2">VKM Ac-1804</strain>
    </source>
</reference>
<protein>
    <recommendedName>
        <fullName evidence="3">DUF1905 domain-containing protein</fullName>
    </recommendedName>
</protein>
<evidence type="ECO:0008006" key="3">
    <source>
        <dbReference type="Google" id="ProtNLM"/>
    </source>
</evidence>
<organism evidence="1 2">
    <name type="scientific">Agreia bicolorata</name>
    <dbReference type="NCBI Taxonomy" id="110935"/>
    <lineage>
        <taxon>Bacteria</taxon>
        <taxon>Bacillati</taxon>
        <taxon>Actinomycetota</taxon>
        <taxon>Actinomycetes</taxon>
        <taxon>Micrococcales</taxon>
        <taxon>Microbacteriaceae</taxon>
        <taxon>Agreia</taxon>
    </lineage>
</organism>
<dbReference type="SUPFAM" id="SSF141694">
    <property type="entry name" value="AF2212/PG0164-like"/>
    <property type="match status" value="1"/>
</dbReference>
<dbReference type="Gene3D" id="2.40.30.100">
    <property type="entry name" value="AF2212/PG0164-like"/>
    <property type="match status" value="1"/>
</dbReference>
<dbReference type="RefSeq" id="WP_044439507.1">
    <property type="nucleotide sequence ID" value="NZ_JYFC01000002.1"/>
</dbReference>
<gene>
    <name evidence="1" type="ORF">TZ00_03900</name>
</gene>
<dbReference type="EMBL" id="JYFC01000002">
    <property type="protein sequence ID" value="KJC64821.1"/>
    <property type="molecule type" value="Genomic_DNA"/>
</dbReference>
<dbReference type="InterPro" id="IPR015018">
    <property type="entry name" value="DUF1905"/>
</dbReference>
<evidence type="ECO:0000313" key="2">
    <source>
        <dbReference type="Proteomes" id="UP000032503"/>
    </source>
</evidence>